<dbReference type="Pfam" id="PF00069">
    <property type="entry name" value="Pkinase"/>
    <property type="match status" value="1"/>
</dbReference>
<dbReference type="SUPFAM" id="SSF56112">
    <property type="entry name" value="Protein kinase-like (PK-like)"/>
    <property type="match status" value="1"/>
</dbReference>
<dbReference type="InterPro" id="IPR008271">
    <property type="entry name" value="Ser/Thr_kinase_AS"/>
</dbReference>
<dbReference type="PROSITE" id="PS50011">
    <property type="entry name" value="PROTEIN_KINASE_DOM"/>
    <property type="match status" value="1"/>
</dbReference>
<keyword evidence="7" id="KW-0723">Serine/threonine-protein kinase</keyword>
<feature type="region of interest" description="Disordered" evidence="5">
    <location>
        <begin position="219"/>
        <end position="278"/>
    </location>
</feature>
<reference evidence="7" key="1">
    <citation type="submission" date="2021-12" db="EMBL/GenBank/DDBJ databases">
        <authorList>
            <person name="Lee J.-H."/>
            <person name="Kim S.-B."/>
        </authorList>
    </citation>
    <scope>NUCLEOTIDE SEQUENCE</scope>
    <source>
        <strain evidence="7">NR30</strain>
    </source>
</reference>
<dbReference type="PROSITE" id="PS00108">
    <property type="entry name" value="PROTEIN_KINASE_ST"/>
    <property type="match status" value="1"/>
</dbReference>
<keyword evidence="3 7" id="KW-0418">Kinase</keyword>
<evidence type="ECO:0000256" key="4">
    <source>
        <dbReference type="ARBA" id="ARBA00022840"/>
    </source>
</evidence>
<feature type="compositionally biased region" description="Low complexity" evidence="5">
    <location>
        <begin position="219"/>
        <end position="230"/>
    </location>
</feature>
<dbReference type="CDD" id="cd14014">
    <property type="entry name" value="STKc_PknB_like"/>
    <property type="match status" value="1"/>
</dbReference>
<keyword evidence="1" id="KW-0808">Transferase</keyword>
<keyword evidence="2" id="KW-0547">Nucleotide-binding</keyword>
<sequence>MGRVFLGWSDGEWAAMKVIHPELADDPRFQRRFGRELEAVRRLDAAFTAPLLDAQADAARPWLATQYVPGIAREDAASPGQPLPAAATWRRATGVATALQGIHSAGIIHRDLKPSNVIVADDGPKVVDFGVAHAAGTSRLTVTGQPVSTPSYMAPEQVRTGQVGCVSDVFALGGLLVFAATGWPPFGAGSPAEELCRVVHETADLPGLEQTDPAVARTGRAVPAQGPRAAPGRRRGGRCRTGAGGRRGLAQYAAERHRSAHGTGREGGTGRAGRAVRQ</sequence>
<dbReference type="Proteomes" id="UP001108029">
    <property type="component" value="Unassembled WGS sequence"/>
</dbReference>
<dbReference type="AlphaFoldDB" id="A0A9Q3VMP8"/>
<dbReference type="PANTHER" id="PTHR43289">
    <property type="entry name" value="MITOGEN-ACTIVATED PROTEIN KINASE KINASE KINASE 20-RELATED"/>
    <property type="match status" value="1"/>
</dbReference>
<dbReference type="GO" id="GO:0005524">
    <property type="term" value="F:ATP binding"/>
    <property type="evidence" value="ECO:0007669"/>
    <property type="project" value="UniProtKB-KW"/>
</dbReference>
<dbReference type="PANTHER" id="PTHR43289:SF34">
    <property type="entry name" value="SERINE_THREONINE-PROTEIN KINASE YBDM-RELATED"/>
    <property type="match status" value="1"/>
</dbReference>
<dbReference type="Gene3D" id="1.10.510.10">
    <property type="entry name" value="Transferase(Phosphotransferase) domain 1"/>
    <property type="match status" value="1"/>
</dbReference>
<keyword evidence="8" id="KW-1185">Reference proteome</keyword>
<dbReference type="Gene3D" id="3.30.200.20">
    <property type="entry name" value="Phosphorylase Kinase, domain 1"/>
    <property type="match status" value="1"/>
</dbReference>
<name>A0A9Q3VMP8_9ACTN</name>
<evidence type="ECO:0000313" key="7">
    <source>
        <dbReference type="EMBL" id="MCD9875379.1"/>
    </source>
</evidence>
<organism evidence="7 8">
    <name type="scientific">Streptomyces guryensis</name>
    <dbReference type="NCBI Taxonomy" id="2886947"/>
    <lineage>
        <taxon>Bacteria</taxon>
        <taxon>Bacillati</taxon>
        <taxon>Actinomycetota</taxon>
        <taxon>Actinomycetes</taxon>
        <taxon>Kitasatosporales</taxon>
        <taxon>Streptomycetaceae</taxon>
        <taxon>Streptomyces</taxon>
    </lineage>
</organism>
<comment type="caution">
    <text evidence="7">The sequence shown here is derived from an EMBL/GenBank/DDBJ whole genome shotgun (WGS) entry which is preliminary data.</text>
</comment>
<dbReference type="SMART" id="SM00220">
    <property type="entry name" value="S_TKc"/>
    <property type="match status" value="1"/>
</dbReference>
<accession>A0A9Q3VMP8</accession>
<evidence type="ECO:0000256" key="2">
    <source>
        <dbReference type="ARBA" id="ARBA00022741"/>
    </source>
</evidence>
<dbReference type="EMBL" id="JAJSBI010000007">
    <property type="protein sequence ID" value="MCD9875379.1"/>
    <property type="molecule type" value="Genomic_DNA"/>
</dbReference>
<dbReference type="InterPro" id="IPR011009">
    <property type="entry name" value="Kinase-like_dom_sf"/>
</dbReference>
<protein>
    <submittedName>
        <fullName evidence="7">Serine/threonine protein kinase</fullName>
    </submittedName>
</protein>
<gene>
    <name evidence="7" type="ORF">LJ657_17230</name>
</gene>
<evidence type="ECO:0000256" key="3">
    <source>
        <dbReference type="ARBA" id="ARBA00022777"/>
    </source>
</evidence>
<evidence type="ECO:0000313" key="8">
    <source>
        <dbReference type="Proteomes" id="UP001108029"/>
    </source>
</evidence>
<evidence type="ECO:0000259" key="6">
    <source>
        <dbReference type="PROSITE" id="PS50011"/>
    </source>
</evidence>
<dbReference type="GO" id="GO:0004674">
    <property type="term" value="F:protein serine/threonine kinase activity"/>
    <property type="evidence" value="ECO:0007669"/>
    <property type="project" value="UniProtKB-KW"/>
</dbReference>
<proteinExistence type="predicted"/>
<evidence type="ECO:0000256" key="5">
    <source>
        <dbReference type="SAM" id="MobiDB-lite"/>
    </source>
</evidence>
<dbReference type="InterPro" id="IPR000719">
    <property type="entry name" value="Prot_kinase_dom"/>
</dbReference>
<feature type="domain" description="Protein kinase" evidence="6">
    <location>
        <begin position="1"/>
        <end position="278"/>
    </location>
</feature>
<evidence type="ECO:0000256" key="1">
    <source>
        <dbReference type="ARBA" id="ARBA00022679"/>
    </source>
</evidence>
<keyword evidence="4" id="KW-0067">ATP-binding</keyword>